<sequence>MRDSEYRCTVVYSVCGHTVLERSSQQVGGTQEESQHRWVHPVDPKQVPRSALFSRPGCKLVRSAVVDVAACLDSLFGQVHSRSVEEINFLHMCGPKYIEAANLIRFATIRWARRLACQNKPLPACPCPGTQEECHGLATPTSGRECKRGKKKGRPTPLISLPKSQRSLTFVNEKGDKLWIPGAHRTPSPKSQSAPARSPQSLSWCQRHGKVDASTVDMNCNRCNAIFLDESQVSPGSKLVRHHSAPAFPSQLYVDAAEGKCSCKILKHEVCSPCKARAQVSEREELEYGFF</sequence>
<dbReference type="OrthoDB" id="10352397at2759"/>
<name>A0A423X436_9PEZI</name>
<dbReference type="AlphaFoldDB" id="A0A423X436"/>
<evidence type="ECO:0000313" key="2">
    <source>
        <dbReference type="EMBL" id="ROW10629.1"/>
    </source>
</evidence>
<dbReference type="Proteomes" id="UP000283895">
    <property type="component" value="Unassembled WGS sequence"/>
</dbReference>
<proteinExistence type="predicted"/>
<feature type="region of interest" description="Disordered" evidence="1">
    <location>
        <begin position="179"/>
        <end position="201"/>
    </location>
</feature>
<reference evidence="2 3" key="1">
    <citation type="submission" date="2015-09" db="EMBL/GenBank/DDBJ databases">
        <title>Host preference determinants of Valsa canker pathogens revealed by comparative genomics.</title>
        <authorList>
            <person name="Yin Z."/>
            <person name="Huang L."/>
        </authorList>
    </citation>
    <scope>NUCLEOTIDE SEQUENCE [LARGE SCALE GENOMIC DNA]</scope>
    <source>
        <strain evidence="2 3">03-1</strain>
    </source>
</reference>
<keyword evidence="3" id="KW-1185">Reference proteome</keyword>
<dbReference type="EMBL" id="LKEA01000003">
    <property type="protein sequence ID" value="ROW10629.1"/>
    <property type="molecule type" value="Genomic_DNA"/>
</dbReference>
<evidence type="ECO:0000256" key="1">
    <source>
        <dbReference type="SAM" id="MobiDB-lite"/>
    </source>
</evidence>
<evidence type="ECO:0000313" key="3">
    <source>
        <dbReference type="Proteomes" id="UP000283895"/>
    </source>
</evidence>
<protein>
    <submittedName>
        <fullName evidence="2">Uncharacterized protein</fullName>
    </submittedName>
</protein>
<organism evidence="2 3">
    <name type="scientific">Cytospora schulzeri</name>
    <dbReference type="NCBI Taxonomy" id="448051"/>
    <lineage>
        <taxon>Eukaryota</taxon>
        <taxon>Fungi</taxon>
        <taxon>Dikarya</taxon>
        <taxon>Ascomycota</taxon>
        <taxon>Pezizomycotina</taxon>
        <taxon>Sordariomycetes</taxon>
        <taxon>Sordariomycetidae</taxon>
        <taxon>Diaporthales</taxon>
        <taxon>Cytosporaceae</taxon>
        <taxon>Cytospora</taxon>
    </lineage>
</organism>
<comment type="caution">
    <text evidence="2">The sequence shown here is derived from an EMBL/GenBank/DDBJ whole genome shotgun (WGS) entry which is preliminary data.</text>
</comment>
<gene>
    <name evidence="2" type="ORF">VMCG_02031</name>
</gene>
<feature type="compositionally biased region" description="Polar residues" evidence="1">
    <location>
        <begin position="188"/>
        <end position="201"/>
    </location>
</feature>
<accession>A0A423X436</accession>